<feature type="region of interest" description="Disordered" evidence="1">
    <location>
        <begin position="155"/>
        <end position="176"/>
    </location>
</feature>
<sequence length="380" mass="43474">MHLRSRLLFRPSTGSPLDNRARPMANTSQTLDLEDLHHETYNMVEQIRIINKNNVRLIQHLTTNPPPLAAPPSQEVQRPRRSNRSGSEESQSHHSTSRARRWRTPCPRPRREMSSSSSTESQSSSETPEVEGEKIKDLDARIDAINTGSSALKVRRSGRSPCWDNQMPRHRDESTTQKIKDLDARIDTINTGSSALITVDSLIKTDPMDHLDSYKSLMLLKGYSDEVMCKAFSATLKGSTRSWFRKLLPRTIDSFGDLNKLFVANFMSFRVRQKNVSHIFTIHQKETKSLKDYIKRFNQAVLEVEYPSDKIVIMAMMEGLHPGPLFDSLSKNVPSTLLALQSKADKYITAKELAEAKRRRRGKDDHKRNDSPRHMMRSTH</sequence>
<proteinExistence type="predicted"/>
<feature type="domain" description="Retrotransposon gag" evidence="2">
    <location>
        <begin position="231"/>
        <end position="321"/>
    </location>
</feature>
<protein>
    <recommendedName>
        <fullName evidence="2">Retrotransposon gag domain-containing protein</fullName>
    </recommendedName>
</protein>
<feature type="compositionally biased region" description="Basic and acidic residues" evidence="1">
    <location>
        <begin position="354"/>
        <end position="373"/>
    </location>
</feature>
<accession>A0A7J0DLA1</accession>
<evidence type="ECO:0000313" key="4">
    <source>
        <dbReference type="Proteomes" id="UP000585474"/>
    </source>
</evidence>
<feature type="region of interest" description="Disordered" evidence="1">
    <location>
        <begin position="354"/>
        <end position="380"/>
    </location>
</feature>
<reference evidence="4" key="1">
    <citation type="submission" date="2019-07" db="EMBL/GenBank/DDBJ databases">
        <title>De Novo Assembly of kiwifruit Actinidia rufa.</title>
        <authorList>
            <person name="Sugita-Konishi S."/>
            <person name="Sato K."/>
            <person name="Mori E."/>
            <person name="Abe Y."/>
            <person name="Kisaki G."/>
            <person name="Hamano K."/>
            <person name="Suezawa K."/>
            <person name="Otani M."/>
            <person name="Fukuda T."/>
            <person name="Manabe T."/>
            <person name="Gomi K."/>
            <person name="Tabuchi M."/>
            <person name="Akimitsu K."/>
            <person name="Kataoka I."/>
        </authorList>
    </citation>
    <scope>NUCLEOTIDE SEQUENCE [LARGE SCALE GENOMIC DNA]</scope>
    <source>
        <strain evidence="4">cv. Fuchu</strain>
    </source>
</reference>
<evidence type="ECO:0000259" key="2">
    <source>
        <dbReference type="Pfam" id="PF03732"/>
    </source>
</evidence>
<dbReference type="InterPro" id="IPR005162">
    <property type="entry name" value="Retrotrans_gag_dom"/>
</dbReference>
<dbReference type="Proteomes" id="UP000585474">
    <property type="component" value="Unassembled WGS sequence"/>
</dbReference>
<comment type="caution">
    <text evidence="3">The sequence shown here is derived from an EMBL/GenBank/DDBJ whole genome shotgun (WGS) entry which is preliminary data.</text>
</comment>
<feature type="compositionally biased region" description="Basic and acidic residues" evidence="1">
    <location>
        <begin position="131"/>
        <end position="141"/>
    </location>
</feature>
<feature type="compositionally biased region" description="Low complexity" evidence="1">
    <location>
        <begin position="114"/>
        <end position="127"/>
    </location>
</feature>
<name>A0A7J0DLA1_9ERIC</name>
<dbReference type="PANTHER" id="PTHR33223">
    <property type="entry name" value="CCHC-TYPE DOMAIN-CONTAINING PROTEIN"/>
    <property type="match status" value="1"/>
</dbReference>
<gene>
    <name evidence="3" type="ORF">Acr_00g0050780</name>
</gene>
<organism evidence="3 4">
    <name type="scientific">Actinidia rufa</name>
    <dbReference type="NCBI Taxonomy" id="165716"/>
    <lineage>
        <taxon>Eukaryota</taxon>
        <taxon>Viridiplantae</taxon>
        <taxon>Streptophyta</taxon>
        <taxon>Embryophyta</taxon>
        <taxon>Tracheophyta</taxon>
        <taxon>Spermatophyta</taxon>
        <taxon>Magnoliopsida</taxon>
        <taxon>eudicotyledons</taxon>
        <taxon>Gunneridae</taxon>
        <taxon>Pentapetalae</taxon>
        <taxon>asterids</taxon>
        <taxon>Ericales</taxon>
        <taxon>Actinidiaceae</taxon>
        <taxon>Actinidia</taxon>
    </lineage>
</organism>
<dbReference type="Pfam" id="PF03732">
    <property type="entry name" value="Retrotrans_gag"/>
    <property type="match status" value="1"/>
</dbReference>
<dbReference type="PANTHER" id="PTHR33223:SF10">
    <property type="entry name" value="AMINOTRANSFERASE-LIKE PLANT MOBILE DOMAIN-CONTAINING PROTEIN"/>
    <property type="match status" value="1"/>
</dbReference>
<evidence type="ECO:0000313" key="3">
    <source>
        <dbReference type="EMBL" id="GFS37228.1"/>
    </source>
</evidence>
<dbReference type="AlphaFoldDB" id="A0A7J0DLA1"/>
<keyword evidence="4" id="KW-1185">Reference proteome</keyword>
<evidence type="ECO:0000256" key="1">
    <source>
        <dbReference type="SAM" id="MobiDB-lite"/>
    </source>
</evidence>
<dbReference type="EMBL" id="BJWL01000274">
    <property type="protein sequence ID" value="GFS37228.1"/>
    <property type="molecule type" value="Genomic_DNA"/>
</dbReference>
<feature type="region of interest" description="Disordered" evidence="1">
    <location>
        <begin position="62"/>
        <end position="141"/>
    </location>
</feature>
<feature type="compositionally biased region" description="Basic and acidic residues" evidence="1">
    <location>
        <begin position="167"/>
        <end position="176"/>
    </location>
</feature>
<feature type="region of interest" description="Disordered" evidence="1">
    <location>
        <begin position="1"/>
        <end position="25"/>
    </location>
</feature>